<dbReference type="Proteomes" id="UP000789342">
    <property type="component" value="Unassembled WGS sequence"/>
</dbReference>
<dbReference type="Pfam" id="PF13246">
    <property type="entry name" value="Cation_ATPase"/>
    <property type="match status" value="1"/>
</dbReference>
<keyword evidence="4" id="KW-0547">Nucleotide-binding</keyword>
<evidence type="ECO:0000256" key="1">
    <source>
        <dbReference type="ARBA" id="ARBA00004141"/>
    </source>
</evidence>
<keyword evidence="11" id="KW-1185">Reference proteome</keyword>
<dbReference type="InterPro" id="IPR036412">
    <property type="entry name" value="HAD-like_sf"/>
</dbReference>
<evidence type="ECO:0000313" key="10">
    <source>
        <dbReference type="EMBL" id="CAG8757829.1"/>
    </source>
</evidence>
<dbReference type="EMBL" id="CAJVPV010039128">
    <property type="protein sequence ID" value="CAG8757829.1"/>
    <property type="molecule type" value="Genomic_DNA"/>
</dbReference>
<feature type="non-terminal residue" evidence="10">
    <location>
        <position position="1"/>
    </location>
</feature>
<dbReference type="GO" id="GO:0005789">
    <property type="term" value="C:endoplasmic reticulum membrane"/>
    <property type="evidence" value="ECO:0007669"/>
    <property type="project" value="TreeGrafter"/>
</dbReference>
<dbReference type="GO" id="GO:0005524">
    <property type="term" value="F:ATP binding"/>
    <property type="evidence" value="ECO:0007669"/>
    <property type="project" value="UniProtKB-KW"/>
</dbReference>
<gene>
    <name evidence="10" type="ORF">AMORRO_LOCUS15716</name>
</gene>
<evidence type="ECO:0000256" key="5">
    <source>
        <dbReference type="ARBA" id="ARBA00022840"/>
    </source>
</evidence>
<comment type="caution">
    <text evidence="10">The sequence shown here is derived from an EMBL/GenBank/DDBJ whole genome shotgun (WGS) entry which is preliminary data.</text>
</comment>
<dbReference type="InterPro" id="IPR001757">
    <property type="entry name" value="P_typ_ATPase"/>
</dbReference>
<keyword evidence="9" id="KW-0472">Membrane</keyword>
<feature type="non-terminal residue" evidence="10">
    <location>
        <position position="319"/>
    </location>
</feature>
<organism evidence="10 11">
    <name type="scientific">Acaulospora morrowiae</name>
    <dbReference type="NCBI Taxonomy" id="94023"/>
    <lineage>
        <taxon>Eukaryota</taxon>
        <taxon>Fungi</taxon>
        <taxon>Fungi incertae sedis</taxon>
        <taxon>Mucoromycota</taxon>
        <taxon>Glomeromycotina</taxon>
        <taxon>Glomeromycetes</taxon>
        <taxon>Diversisporales</taxon>
        <taxon>Acaulosporaceae</taxon>
        <taxon>Acaulospora</taxon>
    </lineage>
</organism>
<dbReference type="NCBIfam" id="TIGR01494">
    <property type="entry name" value="ATPase_P-type"/>
    <property type="match status" value="1"/>
</dbReference>
<dbReference type="InterPro" id="IPR023299">
    <property type="entry name" value="ATPase_P-typ_cyto_dom_N"/>
</dbReference>
<evidence type="ECO:0000256" key="2">
    <source>
        <dbReference type="ARBA" id="ARBA00022692"/>
    </source>
</evidence>
<dbReference type="AlphaFoldDB" id="A0A9N9IZH0"/>
<sequence>DVVGDPMEKSTLEALEWKLEKGDTVIPANQQSTRFQQRSQLQIRRRFQFSPVLKRMSSISTVHTTRSKKTFVAVKGAPETLRDMYTYVPDDYEETYKFFMRRGSRVLALGYKYINDNMNIEEINDLPRESVESELNFAGFLIFTCPLKEDAVSTIQMLNESSHRVVMITGDNPLTACHIAREVDIVDREVLILDIRENARSNDDLVWKSVDEKTVMPVNLAEPINPNIYQNYDLCITGTALSLFENKPSVKELLTHTWVYARVSPGQKEYILTALKQAGYTTLMCGDGTNDVGALKQAHIGVALLDGKPEDLKKIAEYQ</sequence>
<dbReference type="Gene3D" id="3.40.1110.10">
    <property type="entry name" value="Calcium-transporting ATPase, cytoplasmic domain N"/>
    <property type="match status" value="1"/>
</dbReference>
<keyword evidence="3" id="KW-0479">Metal-binding</keyword>
<accession>A0A9N9IZH0</accession>
<keyword evidence="8" id="KW-1133">Transmembrane helix</keyword>
<dbReference type="OrthoDB" id="48943at2759"/>
<evidence type="ECO:0000313" key="11">
    <source>
        <dbReference type="Proteomes" id="UP000789342"/>
    </source>
</evidence>
<evidence type="ECO:0000256" key="3">
    <source>
        <dbReference type="ARBA" id="ARBA00022723"/>
    </source>
</evidence>
<keyword evidence="6" id="KW-0460">Magnesium</keyword>
<dbReference type="InterPro" id="IPR023214">
    <property type="entry name" value="HAD_sf"/>
</dbReference>
<dbReference type="InterPro" id="IPR006544">
    <property type="entry name" value="P-type_TPase_V"/>
</dbReference>
<reference evidence="10" key="1">
    <citation type="submission" date="2021-06" db="EMBL/GenBank/DDBJ databases">
        <authorList>
            <person name="Kallberg Y."/>
            <person name="Tangrot J."/>
            <person name="Rosling A."/>
        </authorList>
    </citation>
    <scope>NUCLEOTIDE SEQUENCE</scope>
    <source>
        <strain evidence="10">CL551</strain>
    </source>
</reference>
<evidence type="ECO:0000256" key="7">
    <source>
        <dbReference type="ARBA" id="ARBA00022967"/>
    </source>
</evidence>
<keyword evidence="2" id="KW-0812">Transmembrane</keyword>
<name>A0A9N9IZH0_9GLOM</name>
<evidence type="ECO:0000256" key="4">
    <source>
        <dbReference type="ARBA" id="ARBA00022741"/>
    </source>
</evidence>
<keyword evidence="7" id="KW-1278">Translocase</keyword>
<evidence type="ECO:0000256" key="9">
    <source>
        <dbReference type="ARBA" id="ARBA00023136"/>
    </source>
</evidence>
<proteinExistence type="predicted"/>
<dbReference type="GO" id="GO:0006874">
    <property type="term" value="P:intracellular calcium ion homeostasis"/>
    <property type="evidence" value="ECO:0007669"/>
    <property type="project" value="TreeGrafter"/>
</dbReference>
<keyword evidence="5" id="KW-0067">ATP-binding</keyword>
<dbReference type="GO" id="GO:0046872">
    <property type="term" value="F:metal ion binding"/>
    <property type="evidence" value="ECO:0007669"/>
    <property type="project" value="UniProtKB-KW"/>
</dbReference>
<dbReference type="SUPFAM" id="SSF81660">
    <property type="entry name" value="Metal cation-transporting ATPase, ATP-binding domain N"/>
    <property type="match status" value="1"/>
</dbReference>
<dbReference type="GO" id="GO:0015662">
    <property type="term" value="F:P-type ion transporter activity"/>
    <property type="evidence" value="ECO:0007669"/>
    <property type="project" value="TreeGrafter"/>
</dbReference>
<evidence type="ECO:0000256" key="8">
    <source>
        <dbReference type="ARBA" id="ARBA00022989"/>
    </source>
</evidence>
<dbReference type="PRINTS" id="PR00119">
    <property type="entry name" value="CATATPASE"/>
</dbReference>
<protein>
    <submittedName>
        <fullName evidence="10">3987_t:CDS:1</fullName>
    </submittedName>
</protein>
<evidence type="ECO:0000256" key="6">
    <source>
        <dbReference type="ARBA" id="ARBA00022842"/>
    </source>
</evidence>
<dbReference type="Gene3D" id="3.40.50.1000">
    <property type="entry name" value="HAD superfamily/HAD-like"/>
    <property type="match status" value="1"/>
</dbReference>
<dbReference type="PANTHER" id="PTHR45630">
    <property type="entry name" value="CATION-TRANSPORTING ATPASE-RELATED"/>
    <property type="match status" value="1"/>
</dbReference>
<dbReference type="PANTHER" id="PTHR45630:SF7">
    <property type="entry name" value="ENDOPLASMIC RETICULUM TRANSMEMBRANE HELIX TRANSLOCASE"/>
    <property type="match status" value="1"/>
</dbReference>
<dbReference type="GO" id="GO:0019829">
    <property type="term" value="F:ATPase-coupled monoatomic cation transmembrane transporter activity"/>
    <property type="evidence" value="ECO:0007669"/>
    <property type="project" value="TreeGrafter"/>
</dbReference>
<dbReference type="PROSITE" id="PS01229">
    <property type="entry name" value="COF_2"/>
    <property type="match status" value="1"/>
</dbReference>
<dbReference type="GO" id="GO:0016887">
    <property type="term" value="F:ATP hydrolysis activity"/>
    <property type="evidence" value="ECO:0007669"/>
    <property type="project" value="InterPro"/>
</dbReference>
<dbReference type="SUPFAM" id="SSF56784">
    <property type="entry name" value="HAD-like"/>
    <property type="match status" value="1"/>
</dbReference>
<comment type="subcellular location">
    <subcellularLocation>
        <location evidence="1">Membrane</location>
        <topology evidence="1">Multi-pass membrane protein</topology>
    </subcellularLocation>
</comment>
<dbReference type="FunFam" id="3.40.50.1000:FF:000071">
    <property type="entry name" value="Cation-transporting ATPase"/>
    <property type="match status" value="1"/>
</dbReference>